<dbReference type="GO" id="GO:0016887">
    <property type="term" value="F:ATP hydrolysis activity"/>
    <property type="evidence" value="ECO:0007669"/>
    <property type="project" value="TreeGrafter"/>
</dbReference>
<dbReference type="PROSITE" id="PS00018">
    <property type="entry name" value="EF_HAND_1"/>
    <property type="match status" value="1"/>
</dbReference>
<keyword evidence="4" id="KW-0547">Nucleotide-binding</keyword>
<evidence type="ECO:0000256" key="11">
    <source>
        <dbReference type="RuleBase" id="RU368001"/>
    </source>
</evidence>
<gene>
    <name evidence="17" type="ORF">DSTB1V02_LOCUS1482</name>
</gene>
<dbReference type="PROSITE" id="PS51194">
    <property type="entry name" value="HELICASE_CTER"/>
    <property type="match status" value="1"/>
</dbReference>
<name>A0A7R8X2J3_9CRUS</name>
<dbReference type="InterPro" id="IPR000330">
    <property type="entry name" value="SNF2_N"/>
</dbReference>
<evidence type="ECO:0000259" key="14">
    <source>
        <dbReference type="PROSITE" id="PS51192"/>
    </source>
</evidence>
<feature type="coiled-coil region" evidence="12">
    <location>
        <begin position="275"/>
        <end position="309"/>
    </location>
</feature>
<feature type="compositionally biased region" description="Acidic residues" evidence="13">
    <location>
        <begin position="109"/>
        <end position="119"/>
    </location>
</feature>
<dbReference type="CDD" id="cd18793">
    <property type="entry name" value="SF2_C_SNF"/>
    <property type="match status" value="1"/>
</dbReference>
<dbReference type="GO" id="GO:0006281">
    <property type="term" value="P:DNA repair"/>
    <property type="evidence" value="ECO:0007669"/>
    <property type="project" value="UniProtKB-UniRule"/>
</dbReference>
<evidence type="ECO:0000256" key="9">
    <source>
        <dbReference type="ARBA" id="ARBA00023204"/>
    </source>
</evidence>
<evidence type="ECO:0000256" key="4">
    <source>
        <dbReference type="ARBA" id="ARBA00022741"/>
    </source>
</evidence>
<proteinExistence type="inferred from homology"/>
<evidence type="ECO:0000256" key="6">
    <source>
        <dbReference type="ARBA" id="ARBA00022801"/>
    </source>
</evidence>
<comment type="function">
    <text evidence="11">ATPase component of the INO80 complex which remodels chromatin by shifting nucleosomes and is involved in DNA repair.</text>
</comment>
<dbReference type="InterPro" id="IPR038718">
    <property type="entry name" value="SNF2-like_sf"/>
</dbReference>
<comment type="similarity">
    <text evidence="2 11">Belongs to the SNF2/RAD54 helicase family.</text>
</comment>
<keyword evidence="8 11" id="KW-0238">DNA-binding</keyword>
<evidence type="ECO:0000256" key="8">
    <source>
        <dbReference type="ARBA" id="ARBA00023125"/>
    </source>
</evidence>
<dbReference type="PROSITE" id="PS51413">
    <property type="entry name" value="DBINO"/>
    <property type="match status" value="1"/>
</dbReference>
<evidence type="ECO:0000259" key="15">
    <source>
        <dbReference type="PROSITE" id="PS51194"/>
    </source>
</evidence>
<dbReference type="InterPro" id="IPR001650">
    <property type="entry name" value="Helicase_C-like"/>
</dbReference>
<dbReference type="SUPFAM" id="SSF52540">
    <property type="entry name" value="P-loop containing nucleoside triphosphate hydrolases"/>
    <property type="match status" value="2"/>
</dbReference>
<keyword evidence="7 11" id="KW-0067">ATP-binding</keyword>
<dbReference type="OrthoDB" id="5847120at2759"/>
<dbReference type="EMBL" id="LR899657">
    <property type="protein sequence ID" value="CAD7241494.1"/>
    <property type="molecule type" value="Genomic_DNA"/>
</dbReference>
<dbReference type="Gene3D" id="3.40.50.10810">
    <property type="entry name" value="Tandem AAA-ATPase domain"/>
    <property type="match status" value="1"/>
</dbReference>
<dbReference type="GO" id="GO:0042393">
    <property type="term" value="F:histone binding"/>
    <property type="evidence" value="ECO:0007669"/>
    <property type="project" value="TreeGrafter"/>
</dbReference>
<dbReference type="EC" id="3.6.4.-" evidence="11"/>
<dbReference type="InterPro" id="IPR014001">
    <property type="entry name" value="Helicase_ATP-bd"/>
</dbReference>
<comment type="domain">
    <text evidence="11">The DBINO region is involved in binding to DNA.</text>
</comment>
<feature type="region of interest" description="Disordered" evidence="13">
    <location>
        <begin position="100"/>
        <end position="119"/>
    </location>
</feature>
<evidence type="ECO:0000256" key="2">
    <source>
        <dbReference type="ARBA" id="ARBA00007025"/>
    </source>
</evidence>
<evidence type="ECO:0000256" key="7">
    <source>
        <dbReference type="ARBA" id="ARBA00022840"/>
    </source>
</evidence>
<dbReference type="Proteomes" id="UP000677054">
    <property type="component" value="Unassembled WGS sequence"/>
</dbReference>
<dbReference type="InterPro" id="IPR020838">
    <property type="entry name" value="DBINO"/>
</dbReference>
<dbReference type="Pfam" id="PF00176">
    <property type="entry name" value="SNF2-rel_dom"/>
    <property type="match status" value="1"/>
</dbReference>
<dbReference type="SMART" id="SM00487">
    <property type="entry name" value="DEXDc"/>
    <property type="match status" value="1"/>
</dbReference>
<comment type="subcellular location">
    <subcellularLocation>
        <location evidence="1 11">Nucleus</location>
    </subcellularLocation>
</comment>
<evidence type="ECO:0000256" key="10">
    <source>
        <dbReference type="ARBA" id="ARBA00023242"/>
    </source>
</evidence>
<evidence type="ECO:0000259" key="16">
    <source>
        <dbReference type="PROSITE" id="PS51413"/>
    </source>
</evidence>
<reference evidence="17" key="1">
    <citation type="submission" date="2020-11" db="EMBL/GenBank/DDBJ databases">
        <authorList>
            <person name="Tran Van P."/>
        </authorList>
    </citation>
    <scope>NUCLEOTIDE SEQUENCE</scope>
</reference>
<dbReference type="GO" id="GO:0003677">
    <property type="term" value="F:DNA binding"/>
    <property type="evidence" value="ECO:0007669"/>
    <property type="project" value="UniProtKB-UniRule"/>
</dbReference>
<dbReference type="Pfam" id="PF00271">
    <property type="entry name" value="Helicase_C"/>
    <property type="match status" value="1"/>
</dbReference>
<feature type="domain" description="Helicase ATP-binding" evidence="14">
    <location>
        <begin position="443"/>
        <end position="616"/>
    </location>
</feature>
<dbReference type="Pfam" id="PF13892">
    <property type="entry name" value="DBINO"/>
    <property type="match status" value="1"/>
</dbReference>
<keyword evidence="10" id="KW-0539">Nucleus</keyword>
<protein>
    <recommendedName>
        <fullName evidence="3 11">Chromatin-remodeling ATPase INO80</fullName>
        <ecNumber evidence="11">3.6.4.-</ecNumber>
    </recommendedName>
</protein>
<dbReference type="SMART" id="SM00490">
    <property type="entry name" value="HELICc"/>
    <property type="match status" value="1"/>
</dbReference>
<dbReference type="PANTHER" id="PTHR45685">
    <property type="entry name" value="HELICASE SRCAP-RELATED"/>
    <property type="match status" value="1"/>
</dbReference>
<dbReference type="Gene3D" id="3.40.50.300">
    <property type="entry name" value="P-loop containing nucleotide triphosphate hydrolases"/>
    <property type="match status" value="1"/>
</dbReference>
<organism evidence="17">
    <name type="scientific">Darwinula stevensoni</name>
    <dbReference type="NCBI Taxonomy" id="69355"/>
    <lineage>
        <taxon>Eukaryota</taxon>
        <taxon>Metazoa</taxon>
        <taxon>Ecdysozoa</taxon>
        <taxon>Arthropoda</taxon>
        <taxon>Crustacea</taxon>
        <taxon>Oligostraca</taxon>
        <taxon>Ostracoda</taxon>
        <taxon>Podocopa</taxon>
        <taxon>Podocopida</taxon>
        <taxon>Darwinulocopina</taxon>
        <taxon>Darwinuloidea</taxon>
        <taxon>Darwinulidae</taxon>
        <taxon>Darwinula</taxon>
    </lineage>
</organism>
<evidence type="ECO:0000256" key="13">
    <source>
        <dbReference type="SAM" id="MobiDB-lite"/>
    </source>
</evidence>
<dbReference type="EMBL" id="CAJPEV010000140">
    <property type="protein sequence ID" value="CAG0881272.1"/>
    <property type="molecule type" value="Genomic_DNA"/>
</dbReference>
<comment type="subunit">
    <text evidence="11">Component of the INO80 chromatin-remodeling complex.</text>
</comment>
<keyword evidence="9 11" id="KW-0234">DNA repair</keyword>
<evidence type="ECO:0000256" key="3">
    <source>
        <dbReference type="ARBA" id="ARBA00019805"/>
    </source>
</evidence>
<dbReference type="InterPro" id="IPR018247">
    <property type="entry name" value="EF_Hand_1_Ca_BS"/>
</dbReference>
<evidence type="ECO:0000313" key="18">
    <source>
        <dbReference type="Proteomes" id="UP000677054"/>
    </source>
</evidence>
<dbReference type="FunFam" id="3.40.50.10810:FF:000006">
    <property type="entry name" value="Putative DNA helicase INO80"/>
    <property type="match status" value="1"/>
</dbReference>
<feature type="region of interest" description="Disordered" evidence="13">
    <location>
        <begin position="1241"/>
        <end position="1300"/>
    </location>
</feature>
<accession>A0A7R8X2J3</accession>
<dbReference type="GO" id="GO:0005524">
    <property type="term" value="F:ATP binding"/>
    <property type="evidence" value="ECO:0007669"/>
    <property type="project" value="UniProtKB-UniRule"/>
</dbReference>
<dbReference type="InterPro" id="IPR050520">
    <property type="entry name" value="INO80/SWR1_helicase"/>
</dbReference>
<dbReference type="GO" id="GO:0031011">
    <property type="term" value="C:Ino80 complex"/>
    <property type="evidence" value="ECO:0007669"/>
    <property type="project" value="UniProtKB-UniRule"/>
</dbReference>
<feature type="compositionally biased region" description="Low complexity" evidence="13">
    <location>
        <begin position="193"/>
        <end position="204"/>
    </location>
</feature>
<evidence type="ECO:0000313" key="17">
    <source>
        <dbReference type="EMBL" id="CAD7241494.1"/>
    </source>
</evidence>
<sequence>MEMSGQDSAFTSRGNVALPLYIQHLRRAFRLDPLLEQMEEIFQHSYSDLELSPDSDDDILANDKEGKLVNGVSLSQEEQKDERNRLLDINRAEEEKTWTQKLVISDSSESGDSDSDDDRDITEADLQAMLHLHALQKEQVAKYRYHQKAEDGAVRSYAACSGKGETSDVSGIAGKPHARGKKSHGTGGSEHCSTSASSGASGATNRATLEQMVLKRKRFFSAMAKKEIHKAQKTRMNIRKEGLQQCKKIAQMCMRYRRQQAMQSQKAMNATVWQAKRLTREMQAYWKRYDRAEKEIRRKAERQAEEQRKIDMEIMEVKRQQRKLNFLITQTELYAHFMSRKLGGSTEDADDEQKILHHLDDDQFQRPGILDDYDSEQVKEEARENVERAYEEQLSLSRQFNPAAVMDSADLSKASEKFEEFPQPNFFVGELKAYQLKGMNWLVSLYDQGINGILADEMGLGKTVQAIAFLAHVAERYGIWGPFLVVAPASTLHNWEQEFSRFLPAFKVVPYWGSPQERRVLRQFWAQSPSLLHTEQASFHVLVTSYQLVIADFKYFSRLKWQYLILDEAQAIKSSSSQRWKMLLSFSCRNRLLLSGTPVQNSLAELWALLHFIMPSLFDSHAEFNDWFSKDIEGHAENRSTIDEKHLSRLHLILKPFMLRRMKRDVEHELSDKVEVLIECPMTTRQRLLYSALKQKIRIDDLLYSGGNASAQAQSLMNLVMQFRKVCNHPELFERRDTTSPLYFTLPPIRLPKLVYRDALLDSDLLRRRQLLHEQLSIWNPLHIHNDICHGASGEERVGRCFSFAHLIGVSPQQLRLIHLQGLLQKWLLLLKCQVLLKNLIHKRFWWNQNHLPLVIMQVESPLSPMKIEDSVVLSHLVFTSYTEHLHTHDRPLFHYIPETVEHRLLRLQKRSYRSEDLMLEQEKMMTEDDSQNVCHLFPHLPRPPKESELQRIHFPSWTFRHSPKVVSPPVEVVCSDRSFAWASLRAEVGYSEERACILTGFPDVSLMPWHKRRIRQWQSFRHSPLGGIYADTPVHGWSFITPPGVNGQEYFLSLESLVADSGKMRVLDQLLARLKSQGHRVLVYSQMTRMIDILEEYMWHRNHRYMRLDGSSKISDRRDMVADFQTRSDIFVFLLSTRAGGLGINLTAADTVIFFDSDWNPTVDEQAMDRAHRLGQTKQVTVYRLVCKGTIEERILQRAREKSEIQRMVISGGNFKPDTLKPKEVVSLLLDDEEIERKYRQRQEEQKKRKAGALDTETEASSPKKSFSLRANERSKNQDPLSLSHTPEVEGDLGQDEDVHQDLDPVSLAGSQILRLPLPMHEVPDDAIPKDFLLYILHF</sequence>
<feature type="domain" description="Helicase C-terminal" evidence="15">
    <location>
        <begin position="1067"/>
        <end position="1222"/>
    </location>
</feature>
<feature type="region of interest" description="Disordered" evidence="13">
    <location>
        <begin position="164"/>
        <end position="204"/>
    </location>
</feature>
<dbReference type="InterPro" id="IPR027417">
    <property type="entry name" value="P-loop_NTPase"/>
</dbReference>
<keyword evidence="6 11" id="KW-0378">Hydrolase</keyword>
<keyword evidence="5 11" id="KW-0227">DNA damage</keyword>
<dbReference type="PANTHER" id="PTHR45685:SF2">
    <property type="entry name" value="CHROMATIN-REMODELING ATPASE INO80"/>
    <property type="match status" value="1"/>
</dbReference>
<dbReference type="InterPro" id="IPR049730">
    <property type="entry name" value="SNF2/RAD54-like_C"/>
</dbReference>
<keyword evidence="18" id="KW-1185">Reference proteome</keyword>
<feature type="domain" description="DBINO" evidence="16">
    <location>
        <begin position="219"/>
        <end position="344"/>
    </location>
</feature>
<comment type="catalytic activity">
    <reaction evidence="11">
        <text>ATP + H2O = ADP + phosphate + H(+)</text>
        <dbReference type="Rhea" id="RHEA:13065"/>
        <dbReference type="ChEBI" id="CHEBI:15377"/>
        <dbReference type="ChEBI" id="CHEBI:15378"/>
        <dbReference type="ChEBI" id="CHEBI:30616"/>
        <dbReference type="ChEBI" id="CHEBI:43474"/>
        <dbReference type="ChEBI" id="CHEBI:456216"/>
    </reaction>
</comment>
<evidence type="ECO:0000256" key="1">
    <source>
        <dbReference type="ARBA" id="ARBA00004123"/>
    </source>
</evidence>
<evidence type="ECO:0000256" key="12">
    <source>
        <dbReference type="SAM" id="Coils"/>
    </source>
</evidence>
<evidence type="ECO:0000256" key="5">
    <source>
        <dbReference type="ARBA" id="ARBA00022763"/>
    </source>
</evidence>
<keyword evidence="12" id="KW-0175">Coiled coil</keyword>
<dbReference type="GO" id="GO:0006338">
    <property type="term" value="P:chromatin remodeling"/>
    <property type="evidence" value="ECO:0007669"/>
    <property type="project" value="UniProtKB-UniRule"/>
</dbReference>
<dbReference type="PROSITE" id="PS51192">
    <property type="entry name" value="HELICASE_ATP_BIND_1"/>
    <property type="match status" value="1"/>
</dbReference>